<evidence type="ECO:0000256" key="7">
    <source>
        <dbReference type="ARBA" id="ARBA00022771"/>
    </source>
</evidence>
<keyword evidence="15" id="KW-1185">Reference proteome</keyword>
<protein>
    <recommendedName>
        <fullName evidence="3">RING-type E3 ubiquitin transferase</fullName>
        <ecNumber evidence="3">2.3.2.27</ecNumber>
    </recommendedName>
</protein>
<keyword evidence="4" id="KW-0808">Transferase</keyword>
<sequence length="260" mass="30035">MDIPVLINEETASQSSSKEAEDIPTLEAQLDDNAVPWFNSFDLEMSEINRLFVIIAEKDTETLNEIVIKDIIYDAQCRFRSKRNSLDSSSSISPRPLQIYQLSHESTYTSSNTARDDQFTITTLTRFPEAFRLKIIRNVIAFIDLYSMRSLSKQEDVTDKCIICVCHFELNNKMRTLNCSHKFHRYCIDEWLVQSYKCPLCRIDLMGVGKVYKGLAYLYRSNIWRNDIFETTSLPLSDVASAVNMLSNINSTEDEFLQVD</sequence>
<evidence type="ECO:0000256" key="3">
    <source>
        <dbReference type="ARBA" id="ARBA00012483"/>
    </source>
</evidence>
<dbReference type="GO" id="GO:0061630">
    <property type="term" value="F:ubiquitin protein ligase activity"/>
    <property type="evidence" value="ECO:0007669"/>
    <property type="project" value="UniProtKB-EC"/>
</dbReference>
<dbReference type="SMART" id="SM00184">
    <property type="entry name" value="RING"/>
    <property type="match status" value="1"/>
</dbReference>
<keyword evidence="10" id="KW-1133">Transmembrane helix</keyword>
<evidence type="ECO:0000256" key="11">
    <source>
        <dbReference type="ARBA" id="ARBA00023136"/>
    </source>
</evidence>
<evidence type="ECO:0000256" key="4">
    <source>
        <dbReference type="ARBA" id="ARBA00022679"/>
    </source>
</evidence>
<organism evidence="14 15">
    <name type="scientific">Aquatica leii</name>
    <dbReference type="NCBI Taxonomy" id="1421715"/>
    <lineage>
        <taxon>Eukaryota</taxon>
        <taxon>Metazoa</taxon>
        <taxon>Ecdysozoa</taxon>
        <taxon>Arthropoda</taxon>
        <taxon>Hexapoda</taxon>
        <taxon>Insecta</taxon>
        <taxon>Pterygota</taxon>
        <taxon>Neoptera</taxon>
        <taxon>Endopterygota</taxon>
        <taxon>Coleoptera</taxon>
        <taxon>Polyphaga</taxon>
        <taxon>Elateriformia</taxon>
        <taxon>Elateroidea</taxon>
        <taxon>Lampyridae</taxon>
        <taxon>Luciolinae</taxon>
        <taxon>Aquatica</taxon>
    </lineage>
</organism>
<dbReference type="InterPro" id="IPR013083">
    <property type="entry name" value="Znf_RING/FYVE/PHD"/>
</dbReference>
<evidence type="ECO:0000256" key="12">
    <source>
        <dbReference type="PROSITE-ProRule" id="PRU00175"/>
    </source>
</evidence>
<keyword evidence="5" id="KW-0812">Transmembrane</keyword>
<feature type="domain" description="RING-type" evidence="13">
    <location>
        <begin position="161"/>
        <end position="202"/>
    </location>
</feature>
<dbReference type="GO" id="GO:0008270">
    <property type="term" value="F:zinc ion binding"/>
    <property type="evidence" value="ECO:0007669"/>
    <property type="project" value="UniProtKB-KW"/>
</dbReference>
<keyword evidence="9" id="KW-0862">Zinc</keyword>
<dbReference type="SUPFAM" id="SSF57850">
    <property type="entry name" value="RING/U-box"/>
    <property type="match status" value="1"/>
</dbReference>
<evidence type="ECO:0000256" key="2">
    <source>
        <dbReference type="ARBA" id="ARBA00004141"/>
    </source>
</evidence>
<proteinExistence type="predicted"/>
<evidence type="ECO:0000256" key="6">
    <source>
        <dbReference type="ARBA" id="ARBA00022723"/>
    </source>
</evidence>
<dbReference type="EC" id="2.3.2.27" evidence="3"/>
<evidence type="ECO:0000313" key="14">
    <source>
        <dbReference type="EMBL" id="KAK4871487.1"/>
    </source>
</evidence>
<dbReference type="GO" id="GO:0016567">
    <property type="term" value="P:protein ubiquitination"/>
    <property type="evidence" value="ECO:0007669"/>
    <property type="project" value="TreeGrafter"/>
</dbReference>
<evidence type="ECO:0000256" key="1">
    <source>
        <dbReference type="ARBA" id="ARBA00000900"/>
    </source>
</evidence>
<keyword evidence="8" id="KW-0833">Ubl conjugation pathway</keyword>
<dbReference type="EMBL" id="JARPUR010000008">
    <property type="protein sequence ID" value="KAK4871487.1"/>
    <property type="molecule type" value="Genomic_DNA"/>
</dbReference>
<keyword evidence="6" id="KW-0479">Metal-binding</keyword>
<comment type="catalytic activity">
    <reaction evidence="1">
        <text>S-ubiquitinyl-[E2 ubiquitin-conjugating enzyme]-L-cysteine + [acceptor protein]-L-lysine = [E2 ubiquitin-conjugating enzyme]-L-cysteine + N(6)-ubiquitinyl-[acceptor protein]-L-lysine.</text>
        <dbReference type="EC" id="2.3.2.27"/>
    </reaction>
</comment>
<dbReference type="PROSITE" id="PS50089">
    <property type="entry name" value="ZF_RING_2"/>
    <property type="match status" value="1"/>
</dbReference>
<reference evidence="15" key="1">
    <citation type="submission" date="2023-01" db="EMBL/GenBank/DDBJ databases">
        <title>Key to firefly adult light organ development and bioluminescence: homeobox transcription factors regulate luciferase expression and transportation to peroxisome.</title>
        <authorList>
            <person name="Fu X."/>
        </authorList>
    </citation>
    <scope>NUCLEOTIDE SEQUENCE [LARGE SCALE GENOMIC DNA]</scope>
</reference>
<evidence type="ECO:0000313" key="15">
    <source>
        <dbReference type="Proteomes" id="UP001353858"/>
    </source>
</evidence>
<dbReference type="Gene3D" id="3.30.40.10">
    <property type="entry name" value="Zinc/RING finger domain, C3HC4 (zinc finger)"/>
    <property type="match status" value="1"/>
</dbReference>
<dbReference type="Proteomes" id="UP001353858">
    <property type="component" value="Unassembled WGS sequence"/>
</dbReference>
<evidence type="ECO:0000259" key="13">
    <source>
        <dbReference type="PROSITE" id="PS50089"/>
    </source>
</evidence>
<evidence type="ECO:0000256" key="10">
    <source>
        <dbReference type="ARBA" id="ARBA00022989"/>
    </source>
</evidence>
<dbReference type="InterPro" id="IPR001841">
    <property type="entry name" value="Znf_RING"/>
</dbReference>
<evidence type="ECO:0000256" key="5">
    <source>
        <dbReference type="ARBA" id="ARBA00022692"/>
    </source>
</evidence>
<evidence type="ECO:0000256" key="8">
    <source>
        <dbReference type="ARBA" id="ARBA00022786"/>
    </source>
</evidence>
<gene>
    <name evidence="14" type="ORF">RN001_015611</name>
</gene>
<comment type="subcellular location">
    <subcellularLocation>
        <location evidence="2">Membrane</location>
        <topology evidence="2">Multi-pass membrane protein</topology>
    </subcellularLocation>
</comment>
<dbReference type="GO" id="GO:0016020">
    <property type="term" value="C:membrane"/>
    <property type="evidence" value="ECO:0007669"/>
    <property type="project" value="UniProtKB-SubCell"/>
</dbReference>
<keyword evidence="11" id="KW-0472">Membrane</keyword>
<name>A0AAN7SAQ8_9COLE</name>
<dbReference type="GO" id="GO:0006511">
    <property type="term" value="P:ubiquitin-dependent protein catabolic process"/>
    <property type="evidence" value="ECO:0007669"/>
    <property type="project" value="TreeGrafter"/>
</dbReference>
<accession>A0AAN7SAQ8</accession>
<keyword evidence="7 12" id="KW-0863">Zinc-finger</keyword>
<dbReference type="Pfam" id="PF13639">
    <property type="entry name" value="zf-RING_2"/>
    <property type="match status" value="1"/>
</dbReference>
<dbReference type="AlphaFoldDB" id="A0AAN7SAQ8"/>
<dbReference type="PANTHER" id="PTHR45977">
    <property type="entry name" value="TARGET OF ERK KINASE MPK-1"/>
    <property type="match status" value="1"/>
</dbReference>
<comment type="caution">
    <text evidence="14">The sequence shown here is derived from an EMBL/GenBank/DDBJ whole genome shotgun (WGS) entry which is preliminary data.</text>
</comment>
<evidence type="ECO:0000256" key="9">
    <source>
        <dbReference type="ARBA" id="ARBA00022833"/>
    </source>
</evidence>
<dbReference type="PANTHER" id="PTHR45977:SF4">
    <property type="entry name" value="RING-TYPE DOMAIN-CONTAINING PROTEIN"/>
    <property type="match status" value="1"/>
</dbReference>